<feature type="region of interest" description="Disordered" evidence="1">
    <location>
        <begin position="182"/>
        <end position="222"/>
    </location>
</feature>
<organism evidence="2 3">
    <name type="scientific">Setomelanomma holmii</name>
    <dbReference type="NCBI Taxonomy" id="210430"/>
    <lineage>
        <taxon>Eukaryota</taxon>
        <taxon>Fungi</taxon>
        <taxon>Dikarya</taxon>
        <taxon>Ascomycota</taxon>
        <taxon>Pezizomycotina</taxon>
        <taxon>Dothideomycetes</taxon>
        <taxon>Pleosporomycetidae</taxon>
        <taxon>Pleosporales</taxon>
        <taxon>Pleosporineae</taxon>
        <taxon>Phaeosphaeriaceae</taxon>
        <taxon>Setomelanomma</taxon>
    </lineage>
</organism>
<dbReference type="AlphaFoldDB" id="A0A9P4GXE4"/>
<comment type="caution">
    <text evidence="2">The sequence shown here is derived from an EMBL/GenBank/DDBJ whole genome shotgun (WGS) entry which is preliminary data.</text>
</comment>
<keyword evidence="3" id="KW-1185">Reference proteome</keyword>
<protein>
    <recommendedName>
        <fullName evidence="4">CCR4-NOT transcription complex subunit 11</fullName>
    </recommendedName>
</protein>
<dbReference type="Proteomes" id="UP000799777">
    <property type="component" value="Unassembled WGS sequence"/>
</dbReference>
<reference evidence="2" key="1">
    <citation type="journal article" date="2020" name="Stud. Mycol.">
        <title>101 Dothideomycetes genomes: a test case for predicting lifestyles and emergence of pathogens.</title>
        <authorList>
            <person name="Haridas S."/>
            <person name="Albert R."/>
            <person name="Binder M."/>
            <person name="Bloem J."/>
            <person name="Labutti K."/>
            <person name="Salamov A."/>
            <person name="Andreopoulos B."/>
            <person name="Baker S."/>
            <person name="Barry K."/>
            <person name="Bills G."/>
            <person name="Bluhm B."/>
            <person name="Cannon C."/>
            <person name="Castanera R."/>
            <person name="Culley D."/>
            <person name="Daum C."/>
            <person name="Ezra D."/>
            <person name="Gonzalez J."/>
            <person name="Henrissat B."/>
            <person name="Kuo A."/>
            <person name="Liang C."/>
            <person name="Lipzen A."/>
            <person name="Lutzoni F."/>
            <person name="Magnuson J."/>
            <person name="Mondo S."/>
            <person name="Nolan M."/>
            <person name="Ohm R."/>
            <person name="Pangilinan J."/>
            <person name="Park H.-J."/>
            <person name="Ramirez L."/>
            <person name="Alfaro M."/>
            <person name="Sun H."/>
            <person name="Tritt A."/>
            <person name="Yoshinaga Y."/>
            <person name="Zwiers L.-H."/>
            <person name="Turgeon B."/>
            <person name="Goodwin S."/>
            <person name="Spatafora J."/>
            <person name="Crous P."/>
            <person name="Grigoriev I."/>
        </authorList>
    </citation>
    <scope>NUCLEOTIDE SEQUENCE</scope>
    <source>
        <strain evidence="2">CBS 110217</strain>
    </source>
</reference>
<dbReference type="Pfam" id="PF10155">
    <property type="entry name" value="CNOT11"/>
    <property type="match status" value="1"/>
</dbReference>
<feature type="compositionally biased region" description="Low complexity" evidence="1">
    <location>
        <begin position="189"/>
        <end position="198"/>
    </location>
</feature>
<evidence type="ECO:0000313" key="2">
    <source>
        <dbReference type="EMBL" id="KAF2023740.1"/>
    </source>
</evidence>
<accession>A0A9P4GXE4</accession>
<evidence type="ECO:0000313" key="3">
    <source>
        <dbReference type="Proteomes" id="UP000799777"/>
    </source>
</evidence>
<dbReference type="GO" id="GO:0030014">
    <property type="term" value="C:CCR4-NOT complex"/>
    <property type="evidence" value="ECO:0007669"/>
    <property type="project" value="InterPro"/>
</dbReference>
<dbReference type="EMBL" id="ML978327">
    <property type="protein sequence ID" value="KAF2023740.1"/>
    <property type="molecule type" value="Genomic_DNA"/>
</dbReference>
<evidence type="ECO:0000256" key="1">
    <source>
        <dbReference type="SAM" id="MobiDB-lite"/>
    </source>
</evidence>
<feature type="compositionally biased region" description="Basic and acidic residues" evidence="1">
    <location>
        <begin position="199"/>
        <end position="222"/>
    </location>
</feature>
<evidence type="ECO:0008006" key="4">
    <source>
        <dbReference type="Google" id="ProtNLM"/>
    </source>
</evidence>
<dbReference type="OrthoDB" id="10265389at2759"/>
<proteinExistence type="predicted"/>
<sequence length="384" mass="44257">MNLTATLTPGEIETLSNPHGSIQHTSRTFERLTDQTSFGPEGAFEKSIRIKNTLDYFEELTRAEPSWRSLAILMNCEYQLWRVNEDILLKLNPFLSHWVEAIQRLGSHDTLAAESSHPKEAISTYEIDTARVLWIKTVLHSRDIGQYLASTPVELASELLDRGISEPFDLQSYVRMLEDEGIYEKTPEPESTTSLSTRSEADGHSDQGHKKATDRDHSFDDDIRQEKESILRNIKEQPETAIFELTHLPINITYLDFLTTLLADHTLEKHSIDPAHVITQYIQHALRTIERMEKPPSPPSEPMDEWSDDRLVGREELEYGKEAQTRRILLLLLFIKSLIRKGVVELDVLYFEIAEITVRYVWIKEVREFRTWAEEGIEVDGARG</sequence>
<gene>
    <name evidence="2" type="ORF">EK21DRAFT_80155</name>
</gene>
<name>A0A9P4GXE4_9PLEO</name>
<dbReference type="InterPro" id="IPR019312">
    <property type="entry name" value="CNOT11"/>
</dbReference>